<name>A0AB39VFZ1_9FUSO</name>
<evidence type="ECO:0000313" key="1">
    <source>
        <dbReference type="EMBL" id="XDU66440.1"/>
    </source>
</evidence>
<dbReference type="KEGG" id="lrug:AB8B22_08485"/>
<accession>A0AB39VFZ1</accession>
<reference evidence="1" key="1">
    <citation type="submission" date="2024-07" db="EMBL/GenBank/DDBJ databases">
        <authorList>
            <person name="Li X.-J."/>
            <person name="Wang X."/>
        </authorList>
    </citation>
    <scope>NUCLEOTIDE SEQUENCE</scope>
    <source>
        <strain evidence="1">HSP-334</strain>
    </source>
</reference>
<sequence>MVNVIDFDETTKLKELAKVIGLSERHLQRLSQEGIIKKNDKGKYLLYESIRSYINYLKEIESTPQQLQEEKLKNEIEYLKTRDRKENIKIKILEADLHEASDVKRVMNNIISGFKGQLQTIPYKLAPLVIGIDNLGEIQEIITNNINSVLLELSEYDRSKFLKNREYVNNDDEEGQ</sequence>
<protein>
    <submittedName>
        <fullName evidence="1">MerR family transcriptional regulator</fullName>
    </submittedName>
</protein>
<gene>
    <name evidence="1" type="ORF">AB8B22_08485</name>
</gene>
<organism evidence="1">
    <name type="scientific">Leptotrichia rugosa</name>
    <dbReference type="NCBI Taxonomy" id="3239302"/>
    <lineage>
        <taxon>Bacteria</taxon>
        <taxon>Fusobacteriati</taxon>
        <taxon>Fusobacteriota</taxon>
        <taxon>Fusobacteriia</taxon>
        <taxon>Fusobacteriales</taxon>
        <taxon>Leptotrichiaceae</taxon>
        <taxon>Leptotrichia</taxon>
    </lineage>
</organism>
<dbReference type="EMBL" id="CP165644">
    <property type="protein sequence ID" value="XDU66440.1"/>
    <property type="molecule type" value="Genomic_DNA"/>
</dbReference>
<dbReference type="RefSeq" id="WP_369710785.1">
    <property type="nucleotide sequence ID" value="NZ_CP165644.1"/>
</dbReference>
<dbReference type="AlphaFoldDB" id="A0AB39VFZ1"/>
<proteinExistence type="predicted"/>